<accession>A0ABP8ITD4</accession>
<evidence type="ECO:0000256" key="4">
    <source>
        <dbReference type="ARBA" id="ARBA00023002"/>
    </source>
</evidence>
<keyword evidence="3 5" id="KW-0862">Zinc</keyword>
<keyword evidence="4" id="KW-0560">Oxidoreductase</keyword>
<evidence type="ECO:0000256" key="5">
    <source>
        <dbReference type="RuleBase" id="RU361277"/>
    </source>
</evidence>
<dbReference type="PANTHER" id="PTHR42683">
    <property type="entry name" value="ALDEHYDE REDUCTASE"/>
    <property type="match status" value="1"/>
</dbReference>
<dbReference type="SMART" id="SM00829">
    <property type="entry name" value="PKS_ER"/>
    <property type="match status" value="1"/>
</dbReference>
<evidence type="ECO:0000256" key="3">
    <source>
        <dbReference type="ARBA" id="ARBA00022833"/>
    </source>
</evidence>
<dbReference type="SUPFAM" id="SSF51735">
    <property type="entry name" value="NAD(P)-binding Rossmann-fold domains"/>
    <property type="match status" value="1"/>
</dbReference>
<dbReference type="EMBL" id="BAABHA010000001">
    <property type="protein sequence ID" value="GAA4372084.1"/>
    <property type="molecule type" value="Genomic_DNA"/>
</dbReference>
<dbReference type="Gene3D" id="3.40.50.720">
    <property type="entry name" value="NAD(P)-binding Rossmann-like Domain"/>
    <property type="match status" value="1"/>
</dbReference>
<dbReference type="Pfam" id="PF08240">
    <property type="entry name" value="ADH_N"/>
    <property type="match status" value="1"/>
</dbReference>
<dbReference type="Gene3D" id="3.90.180.10">
    <property type="entry name" value="Medium-chain alcohol dehydrogenases, catalytic domain"/>
    <property type="match status" value="1"/>
</dbReference>
<evidence type="ECO:0000256" key="1">
    <source>
        <dbReference type="ARBA" id="ARBA00001947"/>
    </source>
</evidence>
<organism evidence="7 8">
    <name type="scientific">Hymenobacter koreensis</name>
    <dbReference type="NCBI Taxonomy" id="1084523"/>
    <lineage>
        <taxon>Bacteria</taxon>
        <taxon>Pseudomonadati</taxon>
        <taxon>Bacteroidota</taxon>
        <taxon>Cytophagia</taxon>
        <taxon>Cytophagales</taxon>
        <taxon>Hymenobacteraceae</taxon>
        <taxon>Hymenobacter</taxon>
    </lineage>
</organism>
<dbReference type="InterPro" id="IPR011032">
    <property type="entry name" value="GroES-like_sf"/>
</dbReference>
<dbReference type="InterPro" id="IPR013154">
    <property type="entry name" value="ADH-like_N"/>
</dbReference>
<sequence>MPLWSLNLRALLSVIPFLNSIPSNQTNMLPTQAYAAPAANVPLAPFQFERREVGPHDVLIDIAFCGVCHSDLHQVRDEWGGSIFPMVPGHEIVGRVTKVGDHVKNFKVGDLAGVGCMVDSCRTCPSCQEGLEQYCETTGMVGTYNGRERDGSPTYGGYSNQIVVDEKYTLKVSEKLDLARVAPLLCAGITTYSPLRQWKVGPGHRVGVMGLGGLGHMAVKLAAAMGAEVTVLSTSPNKAADAEALGAHKFVVTKDAAQLKSVANYFDFIINTVSAPLDMGQYVNLLRRDGTMILLGVPPEAPQLHAFQLIAKRRRIAGSLIGGIEETQEMLDFCAEHNIMSDIEIIDIKDINEAYERMLKGDVKYRFVIDLATL</sequence>
<evidence type="ECO:0000313" key="7">
    <source>
        <dbReference type="EMBL" id="GAA4372084.1"/>
    </source>
</evidence>
<evidence type="ECO:0000256" key="2">
    <source>
        <dbReference type="ARBA" id="ARBA00022723"/>
    </source>
</evidence>
<comment type="similarity">
    <text evidence="5">Belongs to the zinc-containing alcohol dehydrogenase family.</text>
</comment>
<evidence type="ECO:0000259" key="6">
    <source>
        <dbReference type="SMART" id="SM00829"/>
    </source>
</evidence>
<dbReference type="Proteomes" id="UP001500454">
    <property type="component" value="Unassembled WGS sequence"/>
</dbReference>
<proteinExistence type="inferred from homology"/>
<gene>
    <name evidence="7" type="ORF">GCM10023186_01180</name>
</gene>
<dbReference type="PROSITE" id="PS00059">
    <property type="entry name" value="ADH_ZINC"/>
    <property type="match status" value="1"/>
</dbReference>
<dbReference type="InterPro" id="IPR036291">
    <property type="entry name" value="NAD(P)-bd_dom_sf"/>
</dbReference>
<dbReference type="InterPro" id="IPR020843">
    <property type="entry name" value="ER"/>
</dbReference>
<protein>
    <submittedName>
        <fullName evidence="7">NAD(P)-dependent alcohol dehydrogenase</fullName>
    </submittedName>
</protein>
<name>A0ABP8ITD4_9BACT</name>
<dbReference type="InterPro" id="IPR047109">
    <property type="entry name" value="CAD-like"/>
</dbReference>
<dbReference type="CDD" id="cd05283">
    <property type="entry name" value="CAD1"/>
    <property type="match status" value="1"/>
</dbReference>
<dbReference type="InterPro" id="IPR002328">
    <property type="entry name" value="ADH_Zn_CS"/>
</dbReference>
<keyword evidence="2 5" id="KW-0479">Metal-binding</keyword>
<dbReference type="Pfam" id="PF00107">
    <property type="entry name" value="ADH_zinc_N"/>
    <property type="match status" value="1"/>
</dbReference>
<evidence type="ECO:0000313" key="8">
    <source>
        <dbReference type="Proteomes" id="UP001500454"/>
    </source>
</evidence>
<reference evidence="8" key="1">
    <citation type="journal article" date="2019" name="Int. J. Syst. Evol. Microbiol.">
        <title>The Global Catalogue of Microorganisms (GCM) 10K type strain sequencing project: providing services to taxonomists for standard genome sequencing and annotation.</title>
        <authorList>
            <consortium name="The Broad Institute Genomics Platform"/>
            <consortium name="The Broad Institute Genome Sequencing Center for Infectious Disease"/>
            <person name="Wu L."/>
            <person name="Ma J."/>
        </authorList>
    </citation>
    <scope>NUCLEOTIDE SEQUENCE [LARGE SCALE GENOMIC DNA]</scope>
    <source>
        <strain evidence="8">JCM 17924</strain>
    </source>
</reference>
<comment type="caution">
    <text evidence="7">The sequence shown here is derived from an EMBL/GenBank/DDBJ whole genome shotgun (WGS) entry which is preliminary data.</text>
</comment>
<dbReference type="InterPro" id="IPR013149">
    <property type="entry name" value="ADH-like_C"/>
</dbReference>
<dbReference type="SUPFAM" id="SSF50129">
    <property type="entry name" value="GroES-like"/>
    <property type="match status" value="1"/>
</dbReference>
<comment type="cofactor">
    <cofactor evidence="1 5">
        <name>Zn(2+)</name>
        <dbReference type="ChEBI" id="CHEBI:29105"/>
    </cofactor>
</comment>
<feature type="domain" description="Enoyl reductase (ER)" evidence="6">
    <location>
        <begin position="36"/>
        <end position="369"/>
    </location>
</feature>
<keyword evidence="8" id="KW-1185">Reference proteome</keyword>